<dbReference type="RefSeq" id="WP_173717871.1">
    <property type="nucleotide sequence ID" value="NZ_JAAIPV010000027.1"/>
</dbReference>
<dbReference type="PANTHER" id="PTHR43823:SF3">
    <property type="entry name" value="MULTIDRUG EXPORT PROTEIN MEPA"/>
    <property type="match status" value="1"/>
</dbReference>
<dbReference type="Pfam" id="PF01554">
    <property type="entry name" value="MatE"/>
    <property type="match status" value="2"/>
</dbReference>
<gene>
    <name evidence="7" type="ORF">G5B17_13230</name>
</gene>
<evidence type="ECO:0000256" key="2">
    <source>
        <dbReference type="ARBA" id="ARBA00022475"/>
    </source>
</evidence>
<keyword evidence="5 6" id="KW-0472">Membrane</keyword>
<name>A0ABX2HAY5_9FIRM</name>
<accession>A0ABX2HAY5</accession>
<feature type="transmembrane region" description="Helical" evidence="6">
    <location>
        <begin position="184"/>
        <end position="209"/>
    </location>
</feature>
<dbReference type="Proteomes" id="UP001644719">
    <property type="component" value="Unassembled WGS sequence"/>
</dbReference>
<feature type="transmembrane region" description="Helical" evidence="6">
    <location>
        <begin position="159"/>
        <end position="178"/>
    </location>
</feature>
<evidence type="ECO:0000256" key="5">
    <source>
        <dbReference type="ARBA" id="ARBA00023136"/>
    </source>
</evidence>
<dbReference type="InterPro" id="IPR051327">
    <property type="entry name" value="MATE_MepA_subfamily"/>
</dbReference>
<keyword evidence="4 6" id="KW-1133">Transmembrane helix</keyword>
<feature type="transmembrane region" description="Helical" evidence="6">
    <location>
        <begin position="230"/>
        <end position="251"/>
    </location>
</feature>
<evidence type="ECO:0000313" key="7">
    <source>
        <dbReference type="EMBL" id="NSG86348.1"/>
    </source>
</evidence>
<feature type="transmembrane region" description="Helical" evidence="6">
    <location>
        <begin position="12"/>
        <end position="34"/>
    </location>
</feature>
<feature type="transmembrane region" description="Helical" evidence="6">
    <location>
        <begin position="127"/>
        <end position="147"/>
    </location>
</feature>
<dbReference type="InterPro" id="IPR002528">
    <property type="entry name" value="MATE_fam"/>
</dbReference>
<keyword evidence="8" id="KW-1185">Reference proteome</keyword>
<feature type="transmembrane region" description="Helical" evidence="6">
    <location>
        <begin position="271"/>
        <end position="298"/>
    </location>
</feature>
<evidence type="ECO:0000256" key="1">
    <source>
        <dbReference type="ARBA" id="ARBA00004651"/>
    </source>
</evidence>
<feature type="transmembrane region" description="Helical" evidence="6">
    <location>
        <begin position="354"/>
        <end position="375"/>
    </location>
</feature>
<reference evidence="7 8" key="1">
    <citation type="journal article" date="2020" name="Cell Host Microbe">
        <title>Functional and Genomic Variation between Human-Derived Isolates of Lachnospiraceae Reveals Inter- and Intra-Species Diversity.</title>
        <authorList>
            <person name="Sorbara M.T."/>
            <person name="Littmann E.R."/>
            <person name="Fontana E."/>
            <person name="Moody T.U."/>
            <person name="Kohout C.E."/>
            <person name="Gjonbalaj M."/>
            <person name="Eaton V."/>
            <person name="Seok R."/>
            <person name="Leiner I.M."/>
            <person name="Pamer E.G."/>
        </authorList>
    </citation>
    <scope>NUCLEOTIDE SEQUENCE [LARGE SCALE GENOMIC DNA]</scope>
    <source>
        <strain evidence="7 8">MSK.17.74</strain>
    </source>
</reference>
<evidence type="ECO:0008006" key="9">
    <source>
        <dbReference type="Google" id="ProtNLM"/>
    </source>
</evidence>
<evidence type="ECO:0000313" key="8">
    <source>
        <dbReference type="Proteomes" id="UP001644719"/>
    </source>
</evidence>
<sequence>METNYAKSAYRTFLFWGVCSSLGVTVSTLVDATLVGNFIGSTGLAVANIATPVFLLYLLMGITLGGGAGVLIGKKLGEADLKGANRVFGSVLSAGLITGVLFAAASLVFRSALCSLLGATPELLPQALQYLTVVFAFAPIYVVYNILSIAVRTDGAPKLAAISSAGVIVTNLSLDLLFMKVLNWGLVGASASLCIAETVGTLILLTHFWNKQALLSFHFHIPTGNEIKEYVENGFGVGSAFIFQAVVMLVFNTMLLKGNSENGTFSVAVFGVIYTMSTIPGAMFDGAGAAASTVISILGGEKDWKGMLAVYRDGLRIVAAAGMIMALFFAAGAKNILIFFGLNDGPALETAATAFRIYALSVALAGVNVVTTSFWQTIGKTRYASGLSVLRNFVLMLAAGFFLIDKKGIVGLALVYVISEGVCLLLVFAIQIFGKIKDYIKEKYSFTNRVFEEYYPIEEGSMEKMSQNLEGLCDEWELDFKQSFFIHLIVEELLLNIMKFGIGETDKKYYVSVKVMDNNGECILRIRDNVNSYNPFDLRGDEVDRAVMEMIKKKAKYYEYQRKLVFNYLYVTI</sequence>
<dbReference type="PANTHER" id="PTHR43823">
    <property type="entry name" value="SPORULATION PROTEIN YKVU"/>
    <property type="match status" value="1"/>
</dbReference>
<keyword evidence="3 6" id="KW-0812">Transmembrane</keyword>
<evidence type="ECO:0000256" key="4">
    <source>
        <dbReference type="ARBA" id="ARBA00022989"/>
    </source>
</evidence>
<feature type="transmembrane region" description="Helical" evidence="6">
    <location>
        <begin position="387"/>
        <end position="404"/>
    </location>
</feature>
<dbReference type="EMBL" id="JAAITS010000038">
    <property type="protein sequence ID" value="NSG86348.1"/>
    <property type="molecule type" value="Genomic_DNA"/>
</dbReference>
<feature type="transmembrane region" description="Helical" evidence="6">
    <location>
        <begin position="85"/>
        <end position="107"/>
    </location>
</feature>
<comment type="caution">
    <text evidence="7">The sequence shown here is derived from an EMBL/GenBank/DDBJ whole genome shotgun (WGS) entry which is preliminary data.</text>
</comment>
<comment type="subcellular location">
    <subcellularLocation>
        <location evidence="1">Cell membrane</location>
        <topology evidence="1">Multi-pass membrane protein</topology>
    </subcellularLocation>
</comment>
<feature type="transmembrane region" description="Helical" evidence="6">
    <location>
        <begin position="318"/>
        <end position="342"/>
    </location>
</feature>
<keyword evidence="2" id="KW-1003">Cell membrane</keyword>
<feature type="transmembrane region" description="Helical" evidence="6">
    <location>
        <begin position="410"/>
        <end position="433"/>
    </location>
</feature>
<evidence type="ECO:0000256" key="3">
    <source>
        <dbReference type="ARBA" id="ARBA00022692"/>
    </source>
</evidence>
<evidence type="ECO:0000256" key="6">
    <source>
        <dbReference type="SAM" id="Phobius"/>
    </source>
</evidence>
<protein>
    <recommendedName>
        <fullName evidence="9">Multidrug export protein mepA</fullName>
    </recommendedName>
</protein>
<proteinExistence type="predicted"/>
<organism evidence="7 8">
    <name type="scientific">Blautia faecis</name>
    <dbReference type="NCBI Taxonomy" id="871665"/>
    <lineage>
        <taxon>Bacteria</taxon>
        <taxon>Bacillati</taxon>
        <taxon>Bacillota</taxon>
        <taxon>Clostridia</taxon>
        <taxon>Lachnospirales</taxon>
        <taxon>Lachnospiraceae</taxon>
        <taxon>Blautia</taxon>
    </lineage>
</organism>
<feature type="transmembrane region" description="Helical" evidence="6">
    <location>
        <begin position="54"/>
        <end position="73"/>
    </location>
</feature>